<sequence>MPVPSAFRPSGAARSLLEIAAPTKVVFRATSNWKPPSPAFRPACSLADRKSLFIGPWATWPDTELLQ</sequence>
<dbReference type="RefSeq" id="WP_169536739.1">
    <property type="nucleotide sequence ID" value="NZ_JABBZE010000144.1"/>
</dbReference>
<accession>A0A848NJ93</accession>
<proteinExistence type="predicted"/>
<protein>
    <submittedName>
        <fullName evidence="1">Uncharacterized protein</fullName>
    </submittedName>
</protein>
<dbReference type="AlphaFoldDB" id="A0A848NJ93"/>
<reference evidence="1 2" key="1">
    <citation type="submission" date="2020-04" db="EMBL/GenBank/DDBJ databases">
        <title>Achromobacter ruhlandii genome sequencing and assembly.</title>
        <authorList>
            <person name="Martins R.C.R."/>
            <person name="Perdigao-Neto L.V."/>
            <person name="Levin A.S.S."/>
            <person name="Costa S.F."/>
        </authorList>
    </citation>
    <scope>NUCLEOTIDE SEQUENCE [LARGE SCALE GENOMIC DNA]</scope>
    <source>
        <strain evidence="1 2">9035ralo</strain>
    </source>
</reference>
<name>A0A848NJ93_9BURK</name>
<dbReference type="EMBL" id="JABBZE010000144">
    <property type="protein sequence ID" value="NMU90872.1"/>
    <property type="molecule type" value="Genomic_DNA"/>
</dbReference>
<organism evidence="1 2">
    <name type="scientific">Achromobacter ruhlandii</name>
    <dbReference type="NCBI Taxonomy" id="72557"/>
    <lineage>
        <taxon>Bacteria</taxon>
        <taxon>Pseudomonadati</taxon>
        <taxon>Pseudomonadota</taxon>
        <taxon>Betaproteobacteria</taxon>
        <taxon>Burkholderiales</taxon>
        <taxon>Alcaligenaceae</taxon>
        <taxon>Achromobacter</taxon>
    </lineage>
</organism>
<dbReference type="Proteomes" id="UP000542405">
    <property type="component" value="Unassembled WGS sequence"/>
</dbReference>
<evidence type="ECO:0000313" key="2">
    <source>
        <dbReference type="Proteomes" id="UP000542405"/>
    </source>
</evidence>
<evidence type="ECO:0000313" key="1">
    <source>
        <dbReference type="EMBL" id="NMU90872.1"/>
    </source>
</evidence>
<comment type="caution">
    <text evidence="1">The sequence shown here is derived from an EMBL/GenBank/DDBJ whole genome shotgun (WGS) entry which is preliminary data.</text>
</comment>
<gene>
    <name evidence="1" type="ORF">HGQ98_13975</name>
</gene>